<dbReference type="EMBL" id="CACRUX010000063">
    <property type="protein sequence ID" value="VYU33749.1"/>
    <property type="molecule type" value="Genomic_DNA"/>
</dbReference>
<feature type="region of interest" description="Disordered" evidence="1">
    <location>
        <begin position="294"/>
        <end position="314"/>
    </location>
</feature>
<evidence type="ECO:0000256" key="1">
    <source>
        <dbReference type="SAM" id="MobiDB-lite"/>
    </source>
</evidence>
<reference evidence="3" key="1">
    <citation type="submission" date="2019-11" db="EMBL/GenBank/DDBJ databases">
        <authorList>
            <person name="Feng L."/>
        </authorList>
    </citation>
    <scope>NUCLEOTIDE SEQUENCE</scope>
    <source>
        <strain evidence="3">VrattiLFYP33</strain>
    </source>
</reference>
<evidence type="ECO:0000313" key="3">
    <source>
        <dbReference type="EMBL" id="VYU33749.1"/>
    </source>
</evidence>
<sequence>MDDYSKEKWSADFPDRAGQEVRPTEAVENTLDYDVLFPQYLSEDPVVFNQQNRTVSQLVSNDARLYERISATAADINAHLTDAKAHASGISGNAASASKLQTGRKIHRVLFDGTRDITLPDFSGCGEKTAGQSGMVPSPSAGKLNTVLHSNGSWGKVTYADMDEEAVAKIQACPFPVNAIYISADGKNPATYWPGTTWVAFAMGRCLIGAGAADSGTMYKAGDKLGEEKHNLTIPETPAHGHTVGDSGNHRHWSCGALPRNFQWDACEGNDAPVAVGYGDGCWHGNQVDGHTSWDGNHSHSLSRTGGGQPHNNMQPSIVVYMFQRTG</sequence>
<evidence type="ECO:0000259" key="2">
    <source>
        <dbReference type="Pfam" id="PF21939"/>
    </source>
</evidence>
<dbReference type="GeneID" id="89605091"/>
<organism evidence="3">
    <name type="scientific">Veillonella ratti</name>
    <dbReference type="NCBI Taxonomy" id="103892"/>
    <lineage>
        <taxon>Bacteria</taxon>
        <taxon>Bacillati</taxon>
        <taxon>Bacillota</taxon>
        <taxon>Negativicutes</taxon>
        <taxon>Veillonellales</taxon>
        <taxon>Veillonellaceae</taxon>
        <taxon>Veillonella</taxon>
    </lineage>
</organism>
<name>A0A6N3E265_9FIRM</name>
<proteinExistence type="predicted"/>
<gene>
    <name evidence="3" type="ORF">VRLFYP33_01775</name>
</gene>
<protein>
    <recommendedName>
        <fullName evidence="2">Baseplate structural protein Gp10 C-terminal domain-containing protein</fullName>
    </recommendedName>
</protein>
<dbReference type="AlphaFoldDB" id="A0A6N3E265"/>
<dbReference type="InterPro" id="IPR053827">
    <property type="entry name" value="Gp10_C"/>
</dbReference>
<dbReference type="Pfam" id="PF21939">
    <property type="entry name" value="Gp10_C"/>
    <property type="match status" value="1"/>
</dbReference>
<feature type="domain" description="Baseplate structural protein Gp10 C-terminal" evidence="2">
    <location>
        <begin position="174"/>
        <end position="326"/>
    </location>
</feature>
<dbReference type="SUPFAM" id="SSF88874">
    <property type="entry name" value="Receptor-binding domain of short tail fibre protein gp12"/>
    <property type="match status" value="1"/>
</dbReference>
<dbReference type="RefSeq" id="WP_009014531.1">
    <property type="nucleotide sequence ID" value="NZ_CACRUX010000063.1"/>
</dbReference>
<feature type="region of interest" description="Disordered" evidence="1">
    <location>
        <begin position="1"/>
        <end position="23"/>
    </location>
</feature>
<accession>A0A6N3E265</accession>